<feature type="region of interest" description="Disordered" evidence="18">
    <location>
        <begin position="1103"/>
        <end position="1123"/>
    </location>
</feature>
<evidence type="ECO:0000313" key="20">
    <source>
        <dbReference type="EMBL" id="PWN31454.1"/>
    </source>
</evidence>
<dbReference type="GO" id="GO:0005829">
    <property type="term" value="C:cytosol"/>
    <property type="evidence" value="ECO:0007669"/>
    <property type="project" value="UniProtKB-SubCell"/>
</dbReference>
<sequence>MSSTKKRSRATLATVNFDAGLRSSLVHLPIALYGPLLERGVPPQSIVVELVRCDHQGDEVEMQGNVDKVYVGWSGMSAALPSAASSGTFSASSSQATSVVAMSPTLATTFSPILTDGSFVKITLLRSPPLPTASRVDVVPLTPDDWEILSLNADEVENNMLGQVRAARTGMTIAVHVGRQGRTVCRFRVESCDPPTQSYDDDADSTLARAVRLSTDTEVVIAPRTRKTDQATNEQAEELDFSSNKSNGSNQSGSSTSSFATPLAAQQYLACSPFRILPSRYAKRLTSSRLAPVVLHPDDAQILSIAFGQALNNGQGRCSITKMPCPAAPQIFASASLDSEASNSANRSSTLHKSSSQSTENTEATQDGNASGNGAAPSATPSRATTSSYFASANPEDAVVGNVWPRRQVIVSEEVRRKLGLHDFDLVRFSSPSPIGSSAATTSRPSSPSAELERDEQTVLAGYDKILDTCTDAISNAFRICRWESMRSAMQPNKSSQLSTLHSGLLLTGSPGSGKTSVAKVVADRLSNSSLLVSTIYIDCTPHNEERLSSMRALFDQWLASAIWHSPTLLILDNLDRIMPADQEHVDSPRSAQIAEALMHRIREVAAQYSIFVLATAQSNLSINKVYAIHHIFGENVELKAPMKEGRRDILNFLVAKRKQIIPQELNFTTIAGQTEGYMPADLRDLVERAVHQSAVRSLKQRQRRGVEAGSSNVRSLMMEDFDEAQKGFTPLSLRDIKLTQSATRWSDIGGLQETRRVLRETLEWPTKYAKVFAQCPLRLRSGLLLYGYPGCGKTLLAGAVARECGLNFISVKGPEILNKYIGASEKSVRDLFDRAQAAKPCVLFFDEFDSIAPKRGHDSTGVTDRVVNQLLTQMDGAEGLSGVYVLAATSRPDLIDSALLRPGRLDKSLLCDLPSEEDRLDILQVLCGSNRIRLSEDVDLKAWAKRTQGFSGADLQALVYNANLEAIHEGMNAAKTSDEEKKEQANGDNNGSGNGSNANNIRFVNFGGSKKGKSTTLSGAEKQALQRRMELILNNSRQNANASASVEEDFTKQNIDTEKKKDTSVMVTEAQLQRCLRSTRQSVPAGEAKRLRKIYQQFVGERSGEFPDGEASNEVGARQSLM</sequence>
<feature type="compositionally biased region" description="Low complexity" evidence="18">
    <location>
        <begin position="242"/>
        <end position="258"/>
    </location>
</feature>
<dbReference type="Gene3D" id="1.10.8.60">
    <property type="match status" value="2"/>
</dbReference>
<dbReference type="OrthoDB" id="2187at2759"/>
<keyword evidence="10" id="KW-0653">Protein transport</keyword>
<proteinExistence type="inferred from homology"/>
<evidence type="ECO:0000256" key="12">
    <source>
        <dbReference type="ARBA" id="ARBA00023140"/>
    </source>
</evidence>
<keyword evidence="12" id="KW-0576">Peroxisome</keyword>
<feature type="compositionally biased region" description="Low complexity" evidence="18">
    <location>
        <begin position="987"/>
        <end position="1001"/>
    </location>
</feature>
<evidence type="ECO:0000256" key="14">
    <source>
        <dbReference type="ARBA" id="ARBA00034532"/>
    </source>
</evidence>
<evidence type="ECO:0000259" key="19">
    <source>
        <dbReference type="SMART" id="SM00382"/>
    </source>
</evidence>
<dbReference type="CDD" id="cd19526">
    <property type="entry name" value="RecA-like_PEX1_r2"/>
    <property type="match status" value="1"/>
</dbReference>
<dbReference type="PROSITE" id="PS00674">
    <property type="entry name" value="AAA"/>
    <property type="match status" value="1"/>
</dbReference>
<dbReference type="AlphaFoldDB" id="A0A316V2G3"/>
<dbReference type="FunCoup" id="A0A316V2G3">
    <property type="interactions" value="324"/>
</dbReference>
<organism evidence="20 21">
    <name type="scientific">Meira miltonrushii</name>
    <dbReference type="NCBI Taxonomy" id="1280837"/>
    <lineage>
        <taxon>Eukaryota</taxon>
        <taxon>Fungi</taxon>
        <taxon>Dikarya</taxon>
        <taxon>Basidiomycota</taxon>
        <taxon>Ustilaginomycotina</taxon>
        <taxon>Exobasidiomycetes</taxon>
        <taxon>Exobasidiales</taxon>
        <taxon>Brachybasidiaceae</taxon>
        <taxon>Meira</taxon>
    </lineage>
</organism>
<dbReference type="PANTHER" id="PTHR23077">
    <property type="entry name" value="AAA-FAMILY ATPASE"/>
    <property type="match status" value="1"/>
</dbReference>
<feature type="region of interest" description="Disordered" evidence="18">
    <location>
        <begin position="434"/>
        <end position="455"/>
    </location>
</feature>
<accession>A0A316V2G3</accession>
<evidence type="ECO:0000256" key="18">
    <source>
        <dbReference type="SAM" id="MobiDB-lite"/>
    </source>
</evidence>
<keyword evidence="9" id="KW-0067">ATP-binding</keyword>
<name>A0A316V2G3_9BASI</name>
<evidence type="ECO:0000256" key="6">
    <source>
        <dbReference type="ARBA" id="ARBA00022737"/>
    </source>
</evidence>
<dbReference type="Pfam" id="PF00004">
    <property type="entry name" value="AAA"/>
    <property type="match status" value="2"/>
</dbReference>
<comment type="catalytic activity">
    <reaction evidence="16">
        <text>ATP + H2O = ADP + phosphate + H(+)</text>
        <dbReference type="Rhea" id="RHEA:13065"/>
        <dbReference type="ChEBI" id="CHEBI:15377"/>
        <dbReference type="ChEBI" id="CHEBI:15378"/>
        <dbReference type="ChEBI" id="CHEBI:30616"/>
        <dbReference type="ChEBI" id="CHEBI:43474"/>
        <dbReference type="ChEBI" id="CHEBI:456216"/>
    </reaction>
    <physiologicalReaction direction="left-to-right" evidence="16">
        <dbReference type="Rhea" id="RHEA:13066"/>
    </physiologicalReaction>
</comment>
<evidence type="ECO:0000256" key="11">
    <source>
        <dbReference type="ARBA" id="ARBA00023136"/>
    </source>
</evidence>
<dbReference type="Gene3D" id="3.40.50.300">
    <property type="entry name" value="P-loop containing nucleotide triphosphate hydrolases"/>
    <property type="match status" value="2"/>
</dbReference>
<dbReference type="Pfam" id="PF17862">
    <property type="entry name" value="AAA_lid_3"/>
    <property type="match status" value="1"/>
</dbReference>
<protein>
    <recommendedName>
        <fullName evidence="14">Peroxisomal ATPase PEX1</fullName>
    </recommendedName>
    <alternativeName>
        <fullName evidence="13">Peroxin-1</fullName>
    </alternativeName>
</protein>
<dbReference type="GO" id="GO:0016887">
    <property type="term" value="F:ATP hydrolysis activity"/>
    <property type="evidence" value="ECO:0007669"/>
    <property type="project" value="InterPro"/>
</dbReference>
<feature type="compositionally biased region" description="Basic and acidic residues" evidence="18">
    <location>
        <begin position="977"/>
        <end position="986"/>
    </location>
</feature>
<feature type="region of interest" description="Disordered" evidence="18">
    <location>
        <begin position="343"/>
        <end position="387"/>
    </location>
</feature>
<dbReference type="InterPro" id="IPR027417">
    <property type="entry name" value="P-loop_NTPase"/>
</dbReference>
<feature type="region of interest" description="Disordered" evidence="18">
    <location>
        <begin position="974"/>
        <end position="1002"/>
    </location>
</feature>
<keyword evidence="5" id="KW-0962">Peroxisome biogenesis</keyword>
<dbReference type="InterPro" id="IPR041569">
    <property type="entry name" value="AAA_lid_3"/>
</dbReference>
<dbReference type="Gene3D" id="3.10.330.10">
    <property type="match status" value="1"/>
</dbReference>
<dbReference type="InParanoid" id="A0A316V2G3"/>
<keyword evidence="8" id="KW-0378">Hydrolase</keyword>
<dbReference type="GO" id="GO:0005524">
    <property type="term" value="F:ATP binding"/>
    <property type="evidence" value="ECO:0007669"/>
    <property type="project" value="UniProtKB-KW"/>
</dbReference>
<evidence type="ECO:0000256" key="15">
    <source>
        <dbReference type="ARBA" id="ARBA00046271"/>
    </source>
</evidence>
<keyword evidence="4" id="KW-0963">Cytoplasm</keyword>
<keyword evidence="3" id="KW-0813">Transport</keyword>
<evidence type="ECO:0000256" key="16">
    <source>
        <dbReference type="ARBA" id="ARBA00048778"/>
    </source>
</evidence>
<comment type="similarity">
    <text evidence="2">Belongs to the AAA ATPase family.</text>
</comment>
<feature type="compositionally biased region" description="Low complexity" evidence="18">
    <location>
        <begin position="348"/>
        <end position="358"/>
    </location>
</feature>
<evidence type="ECO:0000256" key="10">
    <source>
        <dbReference type="ARBA" id="ARBA00022927"/>
    </source>
</evidence>
<dbReference type="InterPro" id="IPR003960">
    <property type="entry name" value="ATPase_AAA_CS"/>
</dbReference>
<dbReference type="FunFam" id="3.40.50.300:FF:000149">
    <property type="entry name" value="Nuclear valosin-containing protein-like"/>
    <property type="match status" value="1"/>
</dbReference>
<evidence type="ECO:0000256" key="17">
    <source>
        <dbReference type="ARBA" id="ARBA00064205"/>
    </source>
</evidence>
<reference evidence="20 21" key="1">
    <citation type="journal article" date="2018" name="Mol. Biol. Evol.">
        <title>Broad Genomic Sampling Reveals a Smut Pathogenic Ancestry of the Fungal Clade Ustilaginomycotina.</title>
        <authorList>
            <person name="Kijpornyongpan T."/>
            <person name="Mondo S.J."/>
            <person name="Barry K."/>
            <person name="Sandor L."/>
            <person name="Lee J."/>
            <person name="Lipzen A."/>
            <person name="Pangilinan J."/>
            <person name="LaButti K."/>
            <person name="Hainaut M."/>
            <person name="Henrissat B."/>
            <person name="Grigoriev I.V."/>
            <person name="Spatafora J.W."/>
            <person name="Aime M.C."/>
        </authorList>
    </citation>
    <scope>NUCLEOTIDE SEQUENCE [LARGE SCALE GENOMIC DNA]</scope>
    <source>
        <strain evidence="20 21">MCA 3882</strain>
    </source>
</reference>
<dbReference type="InterPro" id="IPR015342">
    <property type="entry name" value="PEX1-N_C-lobe"/>
</dbReference>
<keyword evidence="7" id="KW-0547">Nucleotide-binding</keyword>
<keyword evidence="11" id="KW-0472">Membrane</keyword>
<dbReference type="InterPro" id="IPR003593">
    <property type="entry name" value="AAA+_ATPase"/>
</dbReference>
<evidence type="ECO:0000256" key="9">
    <source>
        <dbReference type="ARBA" id="ARBA00022840"/>
    </source>
</evidence>
<dbReference type="GO" id="GO:0005778">
    <property type="term" value="C:peroxisomal membrane"/>
    <property type="evidence" value="ECO:0007669"/>
    <property type="project" value="UniProtKB-SubCell"/>
</dbReference>
<dbReference type="SMART" id="SM00382">
    <property type="entry name" value="AAA"/>
    <property type="match status" value="2"/>
</dbReference>
<dbReference type="EMBL" id="KZ819608">
    <property type="protein sequence ID" value="PWN31454.1"/>
    <property type="molecule type" value="Genomic_DNA"/>
</dbReference>
<evidence type="ECO:0000256" key="4">
    <source>
        <dbReference type="ARBA" id="ARBA00022490"/>
    </source>
</evidence>
<evidence type="ECO:0000256" key="5">
    <source>
        <dbReference type="ARBA" id="ARBA00022593"/>
    </source>
</evidence>
<dbReference type="Pfam" id="PF09262">
    <property type="entry name" value="PEX-1N"/>
    <property type="match status" value="1"/>
</dbReference>
<feature type="compositionally biased region" description="Low complexity" evidence="18">
    <location>
        <begin position="368"/>
        <end position="387"/>
    </location>
</feature>
<feature type="compositionally biased region" description="Low complexity" evidence="18">
    <location>
        <begin position="437"/>
        <end position="450"/>
    </location>
</feature>
<dbReference type="STRING" id="1280837.A0A316V2G3"/>
<dbReference type="RefSeq" id="XP_025351756.1">
    <property type="nucleotide sequence ID" value="XM_025503100.1"/>
</dbReference>
<keyword evidence="21" id="KW-1185">Reference proteome</keyword>
<dbReference type="SUPFAM" id="SSF54585">
    <property type="entry name" value="Cdc48 domain 2-like"/>
    <property type="match status" value="1"/>
</dbReference>
<dbReference type="FunFam" id="1.10.8.60:FF:000105">
    <property type="entry name" value="PeRoXisome assembly factor"/>
    <property type="match status" value="1"/>
</dbReference>
<evidence type="ECO:0000256" key="7">
    <source>
        <dbReference type="ARBA" id="ARBA00022741"/>
    </source>
</evidence>
<dbReference type="Proteomes" id="UP000245771">
    <property type="component" value="Unassembled WGS sequence"/>
</dbReference>
<dbReference type="PANTHER" id="PTHR23077:SF12">
    <property type="entry name" value="PEROXISOMAL ATPASE PEX1"/>
    <property type="match status" value="1"/>
</dbReference>
<dbReference type="InterPro" id="IPR029067">
    <property type="entry name" value="CDC48_domain_2-like_sf"/>
</dbReference>
<feature type="domain" description="AAA+ ATPase" evidence="19">
    <location>
        <begin position="780"/>
        <end position="916"/>
    </location>
</feature>
<feature type="region of interest" description="Disordered" evidence="18">
    <location>
        <begin position="222"/>
        <end position="258"/>
    </location>
</feature>
<evidence type="ECO:0000256" key="8">
    <source>
        <dbReference type="ARBA" id="ARBA00022801"/>
    </source>
</evidence>
<dbReference type="InterPro" id="IPR050168">
    <property type="entry name" value="AAA_ATPase_domain"/>
</dbReference>
<feature type="domain" description="AAA+ ATPase" evidence="19">
    <location>
        <begin position="501"/>
        <end position="657"/>
    </location>
</feature>
<evidence type="ECO:0000256" key="13">
    <source>
        <dbReference type="ARBA" id="ARBA00032509"/>
    </source>
</evidence>
<keyword evidence="6" id="KW-0677">Repeat</keyword>
<gene>
    <name evidence="20" type="ORF">FA14DRAFT_94168</name>
</gene>
<comment type="subunit">
    <text evidence="17">Interacts with PEX6; forming the PEX1-PEX6 AAA ATPase complex, which is composed of a heterohexamer formed by a trimer of PEX1-PEX6 dimers.</text>
</comment>
<evidence type="ECO:0000256" key="2">
    <source>
        <dbReference type="ARBA" id="ARBA00006914"/>
    </source>
</evidence>
<dbReference type="GeneID" id="37024881"/>
<dbReference type="GO" id="GO:0016558">
    <property type="term" value="P:protein import into peroxisome matrix"/>
    <property type="evidence" value="ECO:0007669"/>
    <property type="project" value="TreeGrafter"/>
</dbReference>
<dbReference type="SUPFAM" id="SSF52540">
    <property type="entry name" value="P-loop containing nucleoside triphosphate hydrolases"/>
    <property type="match status" value="2"/>
</dbReference>
<dbReference type="InterPro" id="IPR003959">
    <property type="entry name" value="ATPase_AAA_core"/>
</dbReference>
<comment type="subcellular location">
    <subcellularLocation>
        <location evidence="1">Cytoplasm</location>
        <location evidence="1">Cytosol</location>
    </subcellularLocation>
    <subcellularLocation>
        <location evidence="15">Peroxisome membrane</location>
    </subcellularLocation>
</comment>
<evidence type="ECO:0000256" key="1">
    <source>
        <dbReference type="ARBA" id="ARBA00004514"/>
    </source>
</evidence>
<evidence type="ECO:0000313" key="21">
    <source>
        <dbReference type="Proteomes" id="UP000245771"/>
    </source>
</evidence>
<evidence type="ECO:0000256" key="3">
    <source>
        <dbReference type="ARBA" id="ARBA00022448"/>
    </source>
</evidence>